<comment type="caution">
    <text evidence="12">Lacks conserved residue(s) required for the propagation of feature annotation.</text>
</comment>
<dbReference type="Gene3D" id="3.40.50.720">
    <property type="entry name" value="NAD(P)-binding Rossmann-like Domain"/>
    <property type="match status" value="1"/>
</dbReference>
<sequence>MAAAQPFTPSASFSTALKPAAPRTLGFGSSFSFAKSPSHLLRRIHTHAAPGGRAGGAALAARMVSSLPSIGGSVTSLDFETSVFKKEKVNLAGHDEYIVRGGRDLFHLLPEAFKGIKQIGVIGWGSQMQRRVLPYVSFLSASVVPPCSPHSSLVRVSNSKGPAQAQNLRDSLAAANSDIVVKIGLRKGSRSFDEARAAGFTEENGTLGDIWETVSGSDLLLFLISDAAQADNYEKVFSHMKPNSILGLSHGFLLGHLQTLGLDFPKNISVIAVCPKGMGPSVRRLYVQGKEINGAGINSSFAVHQDIDGRAADVALGWSVALGSPFTFATTLEQEYKSDIFGERGILLGAVHGIVESLFRRYTENGMSEELAYKNTVECITGIISKTISTKGMLAVYDALSEEGKKEFNAAYSASYYPCMDILYECYEDVACGSEIRSVVLAGRRFYEKEGLPAFPMGKIDQTRMWKVGEKVRAARPEGDLGPLHPFTAGVYVALMMAQIEVLRKKGHSYSEIINESVIESVDSLNPFMHARGVSFMVDNCSTTARLGSRKWAPRFDYILTQQAFVAVDKKSPINQDLLSNFLSDPVHGAIDVCAQLRPTVDISVPPDADFVRPELRLSSN</sequence>
<feature type="binding site" evidence="12">
    <location>
        <position position="339"/>
    </location>
    <ligand>
        <name>Mg(2+)</name>
        <dbReference type="ChEBI" id="CHEBI:18420"/>
        <label>1</label>
    </ligand>
</feature>
<evidence type="ECO:0000256" key="7">
    <source>
        <dbReference type="ARBA" id="ARBA00022842"/>
    </source>
</evidence>
<dbReference type="SUPFAM" id="SSF51735">
    <property type="entry name" value="NAD(P)-binding Rossmann-fold domains"/>
    <property type="match status" value="1"/>
</dbReference>
<evidence type="ECO:0000256" key="9">
    <source>
        <dbReference type="ARBA" id="ARBA00023304"/>
    </source>
</evidence>
<organism evidence="15 16">
    <name type="scientific">Musa balbisiana</name>
    <name type="common">Banana</name>
    <dbReference type="NCBI Taxonomy" id="52838"/>
    <lineage>
        <taxon>Eukaryota</taxon>
        <taxon>Viridiplantae</taxon>
        <taxon>Streptophyta</taxon>
        <taxon>Embryophyta</taxon>
        <taxon>Tracheophyta</taxon>
        <taxon>Spermatophyta</taxon>
        <taxon>Magnoliopsida</taxon>
        <taxon>Liliopsida</taxon>
        <taxon>Zingiberales</taxon>
        <taxon>Musaceae</taxon>
        <taxon>Musa</taxon>
    </lineage>
</organism>
<dbReference type="GO" id="GO:0004455">
    <property type="term" value="F:ketol-acid reductoisomerase activity"/>
    <property type="evidence" value="ECO:0007669"/>
    <property type="project" value="UniProtKB-UniRule"/>
</dbReference>
<evidence type="ECO:0000256" key="3">
    <source>
        <dbReference type="ARBA" id="ARBA00004885"/>
    </source>
</evidence>
<evidence type="ECO:0000256" key="5">
    <source>
        <dbReference type="ARBA" id="ARBA00022605"/>
    </source>
</evidence>
<feature type="domain" description="KARI C-terminal knotted" evidence="14">
    <location>
        <begin position="480"/>
        <end position="616"/>
    </location>
</feature>
<dbReference type="SUPFAM" id="SSF48179">
    <property type="entry name" value="6-phosphogluconate dehydrogenase C-terminal domain-like"/>
    <property type="match status" value="1"/>
</dbReference>
<dbReference type="GO" id="GO:0009099">
    <property type="term" value="P:L-valine biosynthetic process"/>
    <property type="evidence" value="ECO:0007669"/>
    <property type="project" value="UniProtKB-UniRule"/>
</dbReference>
<dbReference type="Gene3D" id="1.10.1040.10">
    <property type="entry name" value="N-(1-d-carboxylethyl)-l-norvaline Dehydrogenase, domain 2"/>
    <property type="match status" value="1"/>
</dbReference>
<dbReference type="PROSITE" id="PS51851">
    <property type="entry name" value="KARI_C"/>
    <property type="match status" value="2"/>
</dbReference>
<gene>
    <name evidence="15" type="ORF">C4D60_Mb01t00420</name>
</gene>
<evidence type="ECO:0000256" key="8">
    <source>
        <dbReference type="ARBA" id="ARBA00023002"/>
    </source>
</evidence>
<evidence type="ECO:0000256" key="6">
    <source>
        <dbReference type="ARBA" id="ARBA00022723"/>
    </source>
</evidence>
<dbReference type="Proteomes" id="UP000317650">
    <property type="component" value="Chromosome 1"/>
</dbReference>
<dbReference type="InterPro" id="IPR036291">
    <property type="entry name" value="NAD(P)-bd_dom_sf"/>
</dbReference>
<evidence type="ECO:0000256" key="1">
    <source>
        <dbReference type="ARBA" id="ARBA00001946"/>
    </source>
</evidence>
<evidence type="ECO:0000256" key="4">
    <source>
        <dbReference type="ARBA" id="ARBA00010318"/>
    </source>
</evidence>
<protein>
    <recommendedName>
        <fullName evidence="11">Acetohydroxy-acid reductoisomerase</fullName>
    </recommendedName>
    <alternativeName>
        <fullName evidence="10">Alpha-keto-beta-hydroxylacyl reductoisomerase</fullName>
    </alternativeName>
</protein>
<dbReference type="InterPro" id="IPR000506">
    <property type="entry name" value="KARI_C"/>
</dbReference>
<dbReference type="GO" id="GO:0005739">
    <property type="term" value="C:mitochondrion"/>
    <property type="evidence" value="ECO:0007669"/>
    <property type="project" value="TreeGrafter"/>
</dbReference>
<evidence type="ECO:0000256" key="12">
    <source>
        <dbReference type="PROSITE-ProRule" id="PRU01198"/>
    </source>
</evidence>
<keyword evidence="9 12" id="KW-0100">Branched-chain amino acid biosynthesis</keyword>
<feature type="domain" description="KARI C-terminal knotted" evidence="14">
    <location>
        <begin position="331"/>
        <end position="479"/>
    </location>
</feature>
<dbReference type="UniPathway" id="UPA00049">
    <property type="reaction ID" value="UER00060"/>
</dbReference>
<comment type="caution">
    <text evidence="15">The sequence shown here is derived from an EMBL/GenBank/DDBJ whole genome shotgun (WGS) entry which is preliminary data.</text>
</comment>
<comment type="pathway">
    <text evidence="2">Amino-acid biosynthesis; L-valine biosynthesis; L-valine from pyruvate: step 2/4.</text>
</comment>
<dbReference type="FunFam" id="1.10.1040.10:FF:000015">
    <property type="entry name" value="Ketol-acid reductoisomerase"/>
    <property type="match status" value="1"/>
</dbReference>
<feature type="domain" description="KARI N-terminal Rossmann" evidence="13">
    <location>
        <begin position="130"/>
        <end position="330"/>
    </location>
</feature>
<proteinExistence type="inferred from homology"/>
<dbReference type="InterPro" id="IPR013023">
    <property type="entry name" value="KARI"/>
</dbReference>
<evidence type="ECO:0000256" key="10">
    <source>
        <dbReference type="ARBA" id="ARBA00030209"/>
    </source>
</evidence>
<keyword evidence="16" id="KW-1185">Reference proteome</keyword>
<feature type="binding site" evidence="12">
    <location>
        <position position="542"/>
    </location>
    <ligand>
        <name>substrate</name>
    </ligand>
</feature>
<evidence type="ECO:0000256" key="11">
    <source>
        <dbReference type="ARBA" id="ARBA00030593"/>
    </source>
</evidence>
<dbReference type="UniPathway" id="UPA00047">
    <property type="reaction ID" value="UER00056"/>
</dbReference>
<comment type="pathway">
    <text evidence="3">Amino-acid biosynthesis; L-isoleucine biosynthesis; L-isoleucine from 2-oxobutanoate: step 2/4.</text>
</comment>
<feature type="binding site" evidence="12">
    <location>
        <position position="520"/>
    </location>
    <ligand>
        <name>Mg(2+)</name>
        <dbReference type="ChEBI" id="CHEBI:18420"/>
        <label>2</label>
    </ligand>
</feature>
<dbReference type="PANTHER" id="PTHR21371">
    <property type="entry name" value="KETOL-ACID REDUCTOISOMERASE, MITOCHONDRIAL"/>
    <property type="match status" value="1"/>
</dbReference>
<feature type="binding site" evidence="12">
    <location>
        <position position="339"/>
    </location>
    <ligand>
        <name>Mg(2+)</name>
        <dbReference type="ChEBI" id="CHEBI:18420"/>
        <label>2</label>
    </ligand>
</feature>
<feature type="binding site" evidence="12">
    <location>
        <position position="343"/>
    </location>
    <ligand>
        <name>Mg(2+)</name>
        <dbReference type="ChEBI" id="CHEBI:18420"/>
        <label>1</label>
    </ligand>
</feature>
<evidence type="ECO:0000259" key="14">
    <source>
        <dbReference type="PROSITE" id="PS51851"/>
    </source>
</evidence>
<comment type="cofactor">
    <cofactor evidence="1">
        <name>Mg(2+)</name>
        <dbReference type="ChEBI" id="CHEBI:18420"/>
    </cofactor>
</comment>
<accession>A0A4S8JJ28</accession>
<evidence type="ECO:0000259" key="13">
    <source>
        <dbReference type="PROSITE" id="PS51850"/>
    </source>
</evidence>
<dbReference type="STRING" id="52838.A0A4S8JJ28"/>
<feature type="binding site" evidence="12">
    <location>
        <position position="401"/>
    </location>
    <ligand>
        <name>substrate</name>
    </ligand>
</feature>
<dbReference type="GO" id="GO:0009507">
    <property type="term" value="C:chloroplast"/>
    <property type="evidence" value="ECO:0007669"/>
    <property type="project" value="TreeGrafter"/>
</dbReference>
<dbReference type="InterPro" id="IPR013116">
    <property type="entry name" value="KARI_N"/>
</dbReference>
<dbReference type="Pfam" id="PF01450">
    <property type="entry name" value="KARI_C"/>
    <property type="match status" value="2"/>
</dbReference>
<keyword evidence="5 12" id="KW-0028">Amino-acid biosynthesis</keyword>
<dbReference type="PROSITE" id="PS51850">
    <property type="entry name" value="KARI_N"/>
    <property type="match status" value="1"/>
</dbReference>
<keyword evidence="6 12" id="KW-0479">Metal-binding</keyword>
<dbReference type="EMBL" id="PYDT01000004">
    <property type="protein sequence ID" value="THU61990.1"/>
    <property type="molecule type" value="Genomic_DNA"/>
</dbReference>
<dbReference type="AlphaFoldDB" id="A0A4S8JJ28"/>
<dbReference type="PANTHER" id="PTHR21371:SF1">
    <property type="entry name" value="KETOL-ACID REDUCTOISOMERASE, MITOCHONDRIAL"/>
    <property type="match status" value="1"/>
</dbReference>
<keyword evidence="8 12" id="KW-0560">Oxidoreductase</keyword>
<dbReference type="GO" id="GO:0009097">
    <property type="term" value="P:isoleucine biosynthetic process"/>
    <property type="evidence" value="ECO:0007669"/>
    <property type="project" value="UniProtKB-UniRule"/>
</dbReference>
<evidence type="ECO:0000313" key="15">
    <source>
        <dbReference type="EMBL" id="THU61990.1"/>
    </source>
</evidence>
<dbReference type="GO" id="GO:0046872">
    <property type="term" value="F:metal ion binding"/>
    <property type="evidence" value="ECO:0007669"/>
    <property type="project" value="UniProtKB-UniRule"/>
</dbReference>
<comment type="similarity">
    <text evidence="4 12">Belongs to the ketol-acid reductoisomerase family.</text>
</comment>
<evidence type="ECO:0000256" key="2">
    <source>
        <dbReference type="ARBA" id="ARBA00004864"/>
    </source>
</evidence>
<keyword evidence="7 12" id="KW-0460">Magnesium</keyword>
<dbReference type="InterPro" id="IPR013328">
    <property type="entry name" value="6PGD_dom2"/>
</dbReference>
<dbReference type="Pfam" id="PF07991">
    <property type="entry name" value="KARI_N"/>
    <property type="match status" value="1"/>
</dbReference>
<name>A0A4S8JJ28_MUSBA</name>
<dbReference type="InterPro" id="IPR008927">
    <property type="entry name" value="6-PGluconate_DH-like_C_sf"/>
</dbReference>
<reference evidence="15 16" key="1">
    <citation type="journal article" date="2019" name="Nat. Plants">
        <title>Genome sequencing of Musa balbisiana reveals subgenome evolution and function divergence in polyploid bananas.</title>
        <authorList>
            <person name="Yao X."/>
        </authorList>
    </citation>
    <scope>NUCLEOTIDE SEQUENCE [LARGE SCALE GENOMIC DNA]</scope>
    <source>
        <strain evidence="16">cv. DH-PKW</strain>
        <tissue evidence="15">Leaves</tissue>
    </source>
</reference>
<feature type="binding site" evidence="12">
    <location>
        <position position="516"/>
    </location>
    <ligand>
        <name>Mg(2+)</name>
        <dbReference type="ChEBI" id="CHEBI:18420"/>
        <label>2</label>
    </ligand>
</feature>
<evidence type="ECO:0000313" key="16">
    <source>
        <dbReference type="Proteomes" id="UP000317650"/>
    </source>
</evidence>